<dbReference type="Proteomes" id="UP000694866">
    <property type="component" value="Unplaced"/>
</dbReference>
<feature type="compositionally biased region" description="Basic residues" evidence="8">
    <location>
        <begin position="35"/>
        <end position="51"/>
    </location>
</feature>
<feature type="compositionally biased region" description="Basic and acidic residues" evidence="8">
    <location>
        <begin position="227"/>
        <end position="241"/>
    </location>
</feature>
<dbReference type="PANTHER" id="PTHR13469">
    <property type="entry name" value="HEXAMETHYLENE BISACETAMIDE INDUCIBLE 1"/>
    <property type="match status" value="1"/>
</dbReference>
<dbReference type="Pfam" id="PF15313">
    <property type="entry name" value="HEXIM"/>
    <property type="match status" value="1"/>
</dbReference>
<keyword evidence="3" id="KW-0678">Repressor</keyword>
<dbReference type="GeneID" id="105273066"/>
<dbReference type="RefSeq" id="XP_011313603.1">
    <property type="nucleotide sequence ID" value="XM_011315301.1"/>
</dbReference>
<keyword evidence="5" id="KW-0175">Coiled coil</keyword>
<feature type="region of interest" description="Disordered" evidence="8">
    <location>
        <begin position="101"/>
        <end position="133"/>
    </location>
</feature>
<dbReference type="GO" id="GO:0004861">
    <property type="term" value="F:cyclin-dependent protein serine/threonine kinase inhibitor activity"/>
    <property type="evidence" value="ECO:0007669"/>
    <property type="project" value="InterPro"/>
</dbReference>
<dbReference type="GO" id="GO:0005654">
    <property type="term" value="C:nucleoplasm"/>
    <property type="evidence" value="ECO:0007669"/>
    <property type="project" value="TreeGrafter"/>
</dbReference>
<protein>
    <submittedName>
        <fullName evidence="10">Protein HEXIM</fullName>
    </submittedName>
</protein>
<keyword evidence="4" id="KW-0805">Transcription regulation</keyword>
<evidence type="ECO:0000256" key="2">
    <source>
        <dbReference type="ARBA" id="ARBA00008409"/>
    </source>
</evidence>
<keyword evidence="6" id="KW-0804">Transcription</keyword>
<evidence type="ECO:0000313" key="9">
    <source>
        <dbReference type="Proteomes" id="UP000694866"/>
    </source>
</evidence>
<evidence type="ECO:0000313" key="10">
    <source>
        <dbReference type="RefSeq" id="XP_011313603.1"/>
    </source>
</evidence>
<comment type="subcellular location">
    <subcellularLocation>
        <location evidence="1">Nucleus</location>
    </subcellularLocation>
</comment>
<evidence type="ECO:0000256" key="1">
    <source>
        <dbReference type="ARBA" id="ARBA00004123"/>
    </source>
</evidence>
<feature type="compositionally biased region" description="Basic residues" evidence="8">
    <location>
        <begin position="61"/>
        <end position="71"/>
    </location>
</feature>
<comment type="similarity">
    <text evidence="2">Belongs to the HEXIM family.</text>
</comment>
<proteinExistence type="inferred from homology"/>
<accession>A0A9R1TR83</accession>
<evidence type="ECO:0000256" key="4">
    <source>
        <dbReference type="ARBA" id="ARBA00023015"/>
    </source>
</evidence>
<evidence type="ECO:0000256" key="6">
    <source>
        <dbReference type="ARBA" id="ARBA00023163"/>
    </source>
</evidence>
<feature type="compositionally biased region" description="Low complexity" evidence="8">
    <location>
        <begin position="253"/>
        <end position="271"/>
    </location>
</feature>
<evidence type="ECO:0000256" key="3">
    <source>
        <dbReference type="ARBA" id="ARBA00022491"/>
    </source>
</evidence>
<dbReference type="OrthoDB" id="10058500at2759"/>
<dbReference type="AlphaFoldDB" id="A0A9R1TR83"/>
<evidence type="ECO:0000256" key="5">
    <source>
        <dbReference type="ARBA" id="ARBA00023054"/>
    </source>
</evidence>
<reference evidence="10" key="1">
    <citation type="submission" date="2025-08" db="UniProtKB">
        <authorList>
            <consortium name="RefSeq"/>
        </authorList>
    </citation>
    <scope>IDENTIFICATION</scope>
    <source>
        <strain evidence="10">USDA-PBARC FA_bdor</strain>
        <tissue evidence="10">Whole organism</tissue>
    </source>
</reference>
<feature type="region of interest" description="Disordered" evidence="8">
    <location>
        <begin position="223"/>
        <end position="312"/>
    </location>
</feature>
<keyword evidence="7" id="KW-0539">Nucleus</keyword>
<dbReference type="GO" id="GO:0000122">
    <property type="term" value="P:negative regulation of transcription by RNA polymerase II"/>
    <property type="evidence" value="ECO:0007669"/>
    <property type="project" value="InterPro"/>
</dbReference>
<organism evidence="9 10">
    <name type="scientific">Fopius arisanus</name>
    <dbReference type="NCBI Taxonomy" id="64838"/>
    <lineage>
        <taxon>Eukaryota</taxon>
        <taxon>Metazoa</taxon>
        <taxon>Ecdysozoa</taxon>
        <taxon>Arthropoda</taxon>
        <taxon>Hexapoda</taxon>
        <taxon>Insecta</taxon>
        <taxon>Pterygota</taxon>
        <taxon>Neoptera</taxon>
        <taxon>Endopterygota</taxon>
        <taxon>Hymenoptera</taxon>
        <taxon>Apocrita</taxon>
        <taxon>Ichneumonoidea</taxon>
        <taxon>Braconidae</taxon>
        <taxon>Opiinae</taxon>
        <taxon>Fopius</taxon>
    </lineage>
</organism>
<feature type="region of interest" description="Disordered" evidence="8">
    <location>
        <begin position="1"/>
        <end position="84"/>
    </location>
</feature>
<evidence type="ECO:0000256" key="7">
    <source>
        <dbReference type="ARBA" id="ARBA00023242"/>
    </source>
</evidence>
<feature type="non-terminal residue" evidence="10">
    <location>
        <position position="1"/>
    </location>
</feature>
<dbReference type="InterPro" id="IPR024872">
    <property type="entry name" value="HEXIM"/>
</dbReference>
<dbReference type="KEGG" id="fas:105273066"/>
<feature type="compositionally biased region" description="Polar residues" evidence="8">
    <location>
        <begin position="72"/>
        <end position="84"/>
    </location>
</feature>
<dbReference type="GO" id="GO:0097322">
    <property type="term" value="F:7SK snRNA binding"/>
    <property type="evidence" value="ECO:0007669"/>
    <property type="project" value="TreeGrafter"/>
</dbReference>
<dbReference type="PANTHER" id="PTHR13469:SF8">
    <property type="entry name" value="HEXIM P-TEFB COMPLEX SUBUNIT 1"/>
    <property type="match status" value="1"/>
</dbReference>
<evidence type="ECO:0000256" key="8">
    <source>
        <dbReference type="SAM" id="MobiDB-lite"/>
    </source>
</evidence>
<dbReference type="PRINTS" id="PR02094">
    <property type="entry name" value="HEXIMFAMILY"/>
</dbReference>
<feature type="compositionally biased region" description="Polar residues" evidence="8">
    <location>
        <begin position="296"/>
        <end position="306"/>
    </location>
</feature>
<sequence>TGKGKKSNCGKLKSGSGNGSQEIGQSEDNPDVSCKKRKTRRGKPKHRKLKPYTKQPPYERQRRRSLGRLMKKSTQPPAPYNTTQFLMEDHSDLPDLEEKLAKTSTNPELTVTFQKPSGPPRTRDSSFSIDSDEDYFYSSPEDEEEFLTKEFSSAYEDLHAERLSALSKSELIEEYVQLEAKLDLLTKRMRSKNLQTDEIEGRNDLEMAKKVKIYQQRIDDLMQQNEQLRRENETLRGKEGSSESSVDSESDSDSSSSSEHTGCSCSEGSESPGIRRHNGDVRVNGRGNEDRERTTESVNGCATTQEIDGLPT</sequence>
<dbReference type="CTD" id="41778"/>
<feature type="compositionally biased region" description="Polar residues" evidence="8">
    <location>
        <begin position="102"/>
        <end position="115"/>
    </location>
</feature>
<name>A0A9R1TR83_9HYME</name>
<dbReference type="GO" id="GO:0005737">
    <property type="term" value="C:cytoplasm"/>
    <property type="evidence" value="ECO:0007669"/>
    <property type="project" value="InterPro"/>
</dbReference>
<gene>
    <name evidence="10" type="primary">Hexim</name>
</gene>
<keyword evidence="9" id="KW-1185">Reference proteome</keyword>
<dbReference type="Gene3D" id="6.10.250.2910">
    <property type="match status" value="1"/>
</dbReference>